<reference evidence="2 3" key="1">
    <citation type="submission" date="2021-08" db="EMBL/GenBank/DDBJ databases">
        <title>Draft Genome Sequence of Phanerochaete sordida strain YK-624.</title>
        <authorList>
            <person name="Mori T."/>
            <person name="Dohra H."/>
            <person name="Suzuki T."/>
            <person name="Kawagishi H."/>
            <person name="Hirai H."/>
        </authorList>
    </citation>
    <scope>NUCLEOTIDE SEQUENCE [LARGE SCALE GENOMIC DNA]</scope>
    <source>
        <strain evidence="2 3">YK-624</strain>
    </source>
</reference>
<feature type="region of interest" description="Disordered" evidence="1">
    <location>
        <begin position="56"/>
        <end position="92"/>
    </location>
</feature>
<gene>
    <name evidence="2" type="ORF">PsYK624_033960</name>
</gene>
<feature type="region of interest" description="Disordered" evidence="1">
    <location>
        <begin position="123"/>
        <end position="147"/>
    </location>
</feature>
<organism evidence="2 3">
    <name type="scientific">Phanerochaete sordida</name>
    <dbReference type="NCBI Taxonomy" id="48140"/>
    <lineage>
        <taxon>Eukaryota</taxon>
        <taxon>Fungi</taxon>
        <taxon>Dikarya</taxon>
        <taxon>Basidiomycota</taxon>
        <taxon>Agaricomycotina</taxon>
        <taxon>Agaricomycetes</taxon>
        <taxon>Polyporales</taxon>
        <taxon>Phanerochaetaceae</taxon>
        <taxon>Phanerochaete</taxon>
    </lineage>
</organism>
<keyword evidence="3" id="KW-1185">Reference proteome</keyword>
<dbReference type="Proteomes" id="UP000703269">
    <property type="component" value="Unassembled WGS sequence"/>
</dbReference>
<evidence type="ECO:0000313" key="3">
    <source>
        <dbReference type="Proteomes" id="UP000703269"/>
    </source>
</evidence>
<sequence length="190" mass="20963">MPPCPSTVRLPCNLRLDAARRTAKSRVCLADLLHTDTRLVRCARDCQRDRQRRVCTRDPGRSKIESAPRDLEATPPAASMTRRNRKCGLRGLSPPPPPALRAACSAVSARLPSTRTVPASLFRRRQPSARSPSPIRPLDIQTSRRRRAPLCAPHARPCGGRLTRAPCPSRSVETHIIHLSGIWRGAPRSG</sequence>
<accession>A0A9P3LAT5</accession>
<evidence type="ECO:0000313" key="2">
    <source>
        <dbReference type="EMBL" id="GJE87313.1"/>
    </source>
</evidence>
<feature type="compositionally biased region" description="Low complexity" evidence="1">
    <location>
        <begin position="128"/>
        <end position="137"/>
    </location>
</feature>
<proteinExistence type="predicted"/>
<dbReference type="EMBL" id="BPQB01000006">
    <property type="protein sequence ID" value="GJE87313.1"/>
    <property type="molecule type" value="Genomic_DNA"/>
</dbReference>
<protein>
    <submittedName>
        <fullName evidence="2">Uncharacterized protein</fullName>
    </submittedName>
</protein>
<evidence type="ECO:0000256" key="1">
    <source>
        <dbReference type="SAM" id="MobiDB-lite"/>
    </source>
</evidence>
<feature type="compositionally biased region" description="Basic and acidic residues" evidence="1">
    <location>
        <begin position="56"/>
        <end position="72"/>
    </location>
</feature>
<comment type="caution">
    <text evidence="2">The sequence shown here is derived from an EMBL/GenBank/DDBJ whole genome shotgun (WGS) entry which is preliminary data.</text>
</comment>
<name>A0A9P3LAT5_9APHY</name>
<dbReference type="AlphaFoldDB" id="A0A9P3LAT5"/>